<gene>
    <name evidence="11" type="ORF">COU08_00860</name>
</gene>
<evidence type="ECO:0000256" key="1">
    <source>
        <dbReference type="ARBA" id="ARBA00004777"/>
    </source>
</evidence>
<proteinExistence type="predicted"/>
<evidence type="ECO:0000256" key="4">
    <source>
        <dbReference type="ARBA" id="ARBA00022801"/>
    </source>
</evidence>
<dbReference type="GO" id="GO:0009086">
    <property type="term" value="P:methionine biosynthetic process"/>
    <property type="evidence" value="ECO:0007669"/>
    <property type="project" value="UniProtKB-KW"/>
</dbReference>
<evidence type="ECO:0000256" key="5">
    <source>
        <dbReference type="ARBA" id="ARBA00022857"/>
    </source>
</evidence>
<evidence type="ECO:0000256" key="2">
    <source>
        <dbReference type="ARBA" id="ARBA00022563"/>
    </source>
</evidence>
<dbReference type="GO" id="GO:0035999">
    <property type="term" value="P:tetrahydrofolate interconversion"/>
    <property type="evidence" value="ECO:0007669"/>
    <property type="project" value="TreeGrafter"/>
</dbReference>
<dbReference type="AlphaFoldDB" id="A0A2M6WIS2"/>
<keyword evidence="8" id="KW-0511">Multifunctional enzyme</keyword>
<dbReference type="InterPro" id="IPR036291">
    <property type="entry name" value="NAD(P)-bd_dom_sf"/>
</dbReference>
<evidence type="ECO:0000313" key="12">
    <source>
        <dbReference type="Proteomes" id="UP000228635"/>
    </source>
</evidence>
<name>A0A2M6WIS2_9BACT</name>
<dbReference type="GO" id="GO:0006164">
    <property type="term" value="P:purine nucleotide biosynthetic process"/>
    <property type="evidence" value="ECO:0007669"/>
    <property type="project" value="UniProtKB-KW"/>
</dbReference>
<sequence>MIVNGNDIKKRILESIKQRAKISSILAAVIIGSEKNALRFIEAKKRAAQEAGITFKIIKKPSSISESTLQKLVYGLGENKKIGGIILQLPLPKKINTEKIIKIIPEHKDPDCLLGVYFPNHQSRVMSPAVAAVKEVLRKARKTLQDKNIVIIGQGQVTGKPIALWRELRKTKEVAVSMKGDKKRKEHLKKADIIISGTGEAGIISVKELKKGALVVDFGYSKKGKDIKGDFNPRGAEEKEIDYTPTPGGTGPIVVAKVLENFYKLNKKDKKA</sequence>
<dbReference type="GO" id="GO:0004488">
    <property type="term" value="F:methylenetetrahydrofolate dehydrogenase (NADP+) activity"/>
    <property type="evidence" value="ECO:0007669"/>
    <property type="project" value="InterPro"/>
</dbReference>
<keyword evidence="7" id="KW-0028">Amino-acid biosynthesis</keyword>
<keyword evidence="4" id="KW-0378">Hydrolase</keyword>
<dbReference type="PRINTS" id="PR00085">
    <property type="entry name" value="THFDHDRGNASE"/>
</dbReference>
<reference evidence="12" key="1">
    <citation type="submission" date="2017-09" db="EMBL/GenBank/DDBJ databases">
        <title>Depth-based differentiation of microbial function through sediment-hosted aquifers and enrichment of novel symbionts in the deep terrestrial subsurface.</title>
        <authorList>
            <person name="Probst A.J."/>
            <person name="Ladd B."/>
            <person name="Jarett J.K."/>
            <person name="Geller-Mcgrath D.E."/>
            <person name="Sieber C.M.K."/>
            <person name="Emerson J.B."/>
            <person name="Anantharaman K."/>
            <person name="Thomas B.C."/>
            <person name="Malmstrom R."/>
            <person name="Stieglmeier M."/>
            <person name="Klingl A."/>
            <person name="Woyke T."/>
            <person name="Ryan C.M."/>
            <person name="Banfield J.F."/>
        </authorList>
    </citation>
    <scope>NUCLEOTIDE SEQUENCE [LARGE SCALE GENOMIC DNA]</scope>
</reference>
<evidence type="ECO:0000256" key="6">
    <source>
        <dbReference type="ARBA" id="ARBA00023002"/>
    </source>
</evidence>
<dbReference type="Pfam" id="PF00763">
    <property type="entry name" value="THF_DHG_CYH"/>
    <property type="match status" value="1"/>
</dbReference>
<dbReference type="SUPFAM" id="SSF53223">
    <property type="entry name" value="Aminoacid dehydrogenase-like, N-terminal domain"/>
    <property type="match status" value="1"/>
</dbReference>
<keyword evidence="7" id="KW-0486">Methionine biosynthesis</keyword>
<dbReference type="GO" id="GO:0005829">
    <property type="term" value="C:cytosol"/>
    <property type="evidence" value="ECO:0007669"/>
    <property type="project" value="TreeGrafter"/>
</dbReference>
<dbReference type="InterPro" id="IPR020630">
    <property type="entry name" value="THF_DH/CycHdrlase_cat_dom"/>
</dbReference>
<feature type="domain" description="Tetrahydrofolate dehydrogenase/cyclohydrolase catalytic" evidence="9">
    <location>
        <begin position="4"/>
        <end position="111"/>
    </location>
</feature>
<evidence type="ECO:0000313" key="11">
    <source>
        <dbReference type="EMBL" id="PIT92698.1"/>
    </source>
</evidence>
<evidence type="ECO:0000256" key="8">
    <source>
        <dbReference type="ARBA" id="ARBA00023268"/>
    </source>
</evidence>
<comment type="caution">
    <text evidence="11">The sequence shown here is derived from an EMBL/GenBank/DDBJ whole genome shotgun (WGS) entry which is preliminary data.</text>
</comment>
<dbReference type="InterPro" id="IPR000672">
    <property type="entry name" value="THF_DH/CycHdrlase"/>
</dbReference>
<comment type="pathway">
    <text evidence="1">One-carbon metabolism; tetrahydrofolate interconversion.</text>
</comment>
<dbReference type="Pfam" id="PF02882">
    <property type="entry name" value="THF_DHG_CYH_C"/>
    <property type="match status" value="1"/>
</dbReference>
<keyword evidence="2" id="KW-0554">One-carbon metabolism</keyword>
<dbReference type="Proteomes" id="UP000228635">
    <property type="component" value="Unassembled WGS sequence"/>
</dbReference>
<evidence type="ECO:0000256" key="7">
    <source>
        <dbReference type="ARBA" id="ARBA00023167"/>
    </source>
</evidence>
<organism evidence="11 12">
    <name type="scientific">Candidatus Harrisonbacteria bacterium CG10_big_fil_rev_8_21_14_0_10_42_17</name>
    <dbReference type="NCBI Taxonomy" id="1974584"/>
    <lineage>
        <taxon>Bacteria</taxon>
        <taxon>Candidatus Harrisoniibacteriota</taxon>
    </lineage>
</organism>
<dbReference type="GO" id="GO:0004477">
    <property type="term" value="F:methenyltetrahydrofolate cyclohydrolase activity"/>
    <property type="evidence" value="ECO:0007669"/>
    <property type="project" value="TreeGrafter"/>
</dbReference>
<dbReference type="InterPro" id="IPR046346">
    <property type="entry name" value="Aminoacid_DH-like_N_sf"/>
</dbReference>
<evidence type="ECO:0000259" key="9">
    <source>
        <dbReference type="Pfam" id="PF00763"/>
    </source>
</evidence>
<dbReference type="SUPFAM" id="SSF51735">
    <property type="entry name" value="NAD(P)-binding Rossmann-fold domains"/>
    <property type="match status" value="1"/>
</dbReference>
<evidence type="ECO:0000259" key="10">
    <source>
        <dbReference type="Pfam" id="PF02882"/>
    </source>
</evidence>
<evidence type="ECO:0008006" key="13">
    <source>
        <dbReference type="Google" id="ProtNLM"/>
    </source>
</evidence>
<dbReference type="PANTHER" id="PTHR48099">
    <property type="entry name" value="C-1-TETRAHYDROFOLATE SYNTHASE, CYTOPLASMIC-RELATED"/>
    <property type="match status" value="1"/>
</dbReference>
<dbReference type="Gene3D" id="3.40.50.10860">
    <property type="entry name" value="Leucine Dehydrogenase, chain A, domain 1"/>
    <property type="match status" value="1"/>
</dbReference>
<dbReference type="Gene3D" id="3.40.50.720">
    <property type="entry name" value="NAD(P)-binding Rossmann-like Domain"/>
    <property type="match status" value="1"/>
</dbReference>
<keyword evidence="5" id="KW-0521">NADP</keyword>
<protein>
    <recommendedName>
        <fullName evidence="13">Methenyltetrahydrofolate cyclohydrolase</fullName>
    </recommendedName>
</protein>
<evidence type="ECO:0000256" key="3">
    <source>
        <dbReference type="ARBA" id="ARBA00022755"/>
    </source>
</evidence>
<keyword evidence="3" id="KW-0658">Purine biosynthesis</keyword>
<feature type="domain" description="Tetrahydrofolate dehydrogenase/cyclohydrolase NAD(P)-binding" evidence="10">
    <location>
        <begin position="131"/>
        <end position="268"/>
    </location>
</feature>
<dbReference type="InterPro" id="IPR020631">
    <property type="entry name" value="THF_DH/CycHdrlase_NAD-bd_dom"/>
</dbReference>
<dbReference type="EMBL" id="PFBA01000012">
    <property type="protein sequence ID" value="PIT92698.1"/>
    <property type="molecule type" value="Genomic_DNA"/>
</dbReference>
<dbReference type="PANTHER" id="PTHR48099:SF5">
    <property type="entry name" value="C-1-TETRAHYDROFOLATE SYNTHASE, CYTOPLASMIC"/>
    <property type="match status" value="1"/>
</dbReference>
<accession>A0A2M6WIS2</accession>
<keyword evidence="6" id="KW-0560">Oxidoreductase</keyword>